<comment type="caution">
    <text evidence="2">The sequence shown here is derived from an EMBL/GenBank/DDBJ whole genome shotgun (WGS) entry which is preliminary data.</text>
</comment>
<keyword evidence="1" id="KW-0812">Transmembrane</keyword>
<name>A0ABR2DUX1_9ROSI</name>
<dbReference type="EMBL" id="JBBPBM010000023">
    <property type="protein sequence ID" value="KAK8546589.1"/>
    <property type="molecule type" value="Genomic_DNA"/>
</dbReference>
<keyword evidence="1" id="KW-1133">Transmembrane helix</keyword>
<dbReference type="Proteomes" id="UP001472677">
    <property type="component" value="Unassembled WGS sequence"/>
</dbReference>
<proteinExistence type="predicted"/>
<sequence>MQMLLKHTLDTTISFFLRLNRLPHPHILKTLLRSNTNPQNAVSATLKVSETLVFLNPYASLTIVQALLVVGAFTGFDLYFASVSSREK</sequence>
<keyword evidence="1" id="KW-0472">Membrane</keyword>
<evidence type="ECO:0000313" key="3">
    <source>
        <dbReference type="Proteomes" id="UP001472677"/>
    </source>
</evidence>
<accession>A0ABR2DUX1</accession>
<protein>
    <submittedName>
        <fullName evidence="2">Uncharacterized protein</fullName>
    </submittedName>
</protein>
<reference evidence="2 3" key="1">
    <citation type="journal article" date="2024" name="G3 (Bethesda)">
        <title>Genome assembly of Hibiscus sabdariffa L. provides insights into metabolisms of medicinal natural products.</title>
        <authorList>
            <person name="Kim T."/>
        </authorList>
    </citation>
    <scope>NUCLEOTIDE SEQUENCE [LARGE SCALE GENOMIC DNA]</scope>
    <source>
        <strain evidence="2">TK-2024</strain>
        <tissue evidence="2">Old leaves</tissue>
    </source>
</reference>
<evidence type="ECO:0000256" key="1">
    <source>
        <dbReference type="SAM" id="Phobius"/>
    </source>
</evidence>
<gene>
    <name evidence="2" type="ORF">V6N12_027366</name>
</gene>
<organism evidence="2 3">
    <name type="scientific">Hibiscus sabdariffa</name>
    <name type="common">roselle</name>
    <dbReference type="NCBI Taxonomy" id="183260"/>
    <lineage>
        <taxon>Eukaryota</taxon>
        <taxon>Viridiplantae</taxon>
        <taxon>Streptophyta</taxon>
        <taxon>Embryophyta</taxon>
        <taxon>Tracheophyta</taxon>
        <taxon>Spermatophyta</taxon>
        <taxon>Magnoliopsida</taxon>
        <taxon>eudicotyledons</taxon>
        <taxon>Gunneridae</taxon>
        <taxon>Pentapetalae</taxon>
        <taxon>rosids</taxon>
        <taxon>malvids</taxon>
        <taxon>Malvales</taxon>
        <taxon>Malvaceae</taxon>
        <taxon>Malvoideae</taxon>
        <taxon>Hibiscus</taxon>
    </lineage>
</organism>
<evidence type="ECO:0000313" key="2">
    <source>
        <dbReference type="EMBL" id="KAK8546589.1"/>
    </source>
</evidence>
<keyword evidence="3" id="KW-1185">Reference proteome</keyword>
<feature type="transmembrane region" description="Helical" evidence="1">
    <location>
        <begin position="58"/>
        <end position="80"/>
    </location>
</feature>